<feature type="chain" id="PRO_5047186316" evidence="2">
    <location>
        <begin position="27"/>
        <end position="176"/>
    </location>
</feature>
<evidence type="ECO:0000256" key="2">
    <source>
        <dbReference type="SAM" id="SignalP"/>
    </source>
</evidence>
<accession>A0ABW1MWY5</accession>
<dbReference type="RefSeq" id="WP_037799147.1">
    <property type="nucleotide sequence ID" value="NZ_JBHSPX010000015.1"/>
</dbReference>
<organism evidence="4 5">
    <name type="scientific">Streptomyces ochraceiscleroticus</name>
    <dbReference type="NCBI Taxonomy" id="47761"/>
    <lineage>
        <taxon>Bacteria</taxon>
        <taxon>Bacillati</taxon>
        <taxon>Actinomycetota</taxon>
        <taxon>Actinomycetes</taxon>
        <taxon>Kitasatosporales</taxon>
        <taxon>Streptomycetaceae</taxon>
        <taxon>Streptomyces</taxon>
    </lineage>
</organism>
<evidence type="ECO:0000259" key="3">
    <source>
        <dbReference type="Pfam" id="PF01551"/>
    </source>
</evidence>
<evidence type="ECO:0000313" key="4">
    <source>
        <dbReference type="EMBL" id="MFC6067805.1"/>
    </source>
</evidence>
<evidence type="ECO:0000313" key="5">
    <source>
        <dbReference type="Proteomes" id="UP001596139"/>
    </source>
</evidence>
<dbReference type="InterPro" id="IPR050570">
    <property type="entry name" value="Cell_wall_metabolism_enzyme"/>
</dbReference>
<dbReference type="GO" id="GO:0016787">
    <property type="term" value="F:hydrolase activity"/>
    <property type="evidence" value="ECO:0007669"/>
    <property type="project" value="UniProtKB-KW"/>
</dbReference>
<evidence type="ECO:0000256" key="1">
    <source>
        <dbReference type="SAM" id="MobiDB-lite"/>
    </source>
</evidence>
<dbReference type="EMBL" id="JBHSPX010000015">
    <property type="protein sequence ID" value="MFC6067805.1"/>
    <property type="molecule type" value="Genomic_DNA"/>
</dbReference>
<feature type="domain" description="M23ase beta-sheet core" evidence="3">
    <location>
        <begin position="64"/>
        <end position="161"/>
    </location>
</feature>
<reference evidence="5" key="1">
    <citation type="journal article" date="2019" name="Int. J. Syst. Evol. Microbiol.">
        <title>The Global Catalogue of Microorganisms (GCM) 10K type strain sequencing project: providing services to taxonomists for standard genome sequencing and annotation.</title>
        <authorList>
            <consortium name="The Broad Institute Genomics Platform"/>
            <consortium name="The Broad Institute Genome Sequencing Center for Infectious Disease"/>
            <person name="Wu L."/>
            <person name="Ma J."/>
        </authorList>
    </citation>
    <scope>NUCLEOTIDE SEQUENCE [LARGE SCALE GENOMIC DNA]</scope>
    <source>
        <strain evidence="5">CGMCC 1.15180</strain>
    </source>
</reference>
<dbReference type="Pfam" id="PF01551">
    <property type="entry name" value="Peptidase_M23"/>
    <property type="match status" value="1"/>
</dbReference>
<dbReference type="PANTHER" id="PTHR21666">
    <property type="entry name" value="PEPTIDASE-RELATED"/>
    <property type="match status" value="1"/>
</dbReference>
<gene>
    <name evidence="4" type="ORF">ACFP4F_35390</name>
</gene>
<dbReference type="InterPro" id="IPR011055">
    <property type="entry name" value="Dup_hybrid_motif"/>
</dbReference>
<sequence>MTAFKDLTLRRTVPVAVAAASALALTAPHEAAAVEAAGSYARPITAPYHVTARYGVPGEWAAGHHPGVDFAVPTGTRVRSVGSGTVVLARRSGDYGKAVTVRMRDGHYVVYGHLSRIAVRKGRHVGPGTRLGSSGSTGRSSGPHLHFEVRDGRGYGNDVNPLRYLSRHGVHMGKRG</sequence>
<dbReference type="PANTHER" id="PTHR21666:SF270">
    <property type="entry name" value="MUREIN HYDROLASE ACTIVATOR ENVC"/>
    <property type="match status" value="1"/>
</dbReference>
<dbReference type="Gene3D" id="2.70.70.10">
    <property type="entry name" value="Glucose Permease (Domain IIA)"/>
    <property type="match status" value="1"/>
</dbReference>
<protein>
    <submittedName>
        <fullName evidence="4">Murein hydrolase activator EnvC family protein</fullName>
    </submittedName>
</protein>
<comment type="caution">
    <text evidence="4">The sequence shown here is derived from an EMBL/GenBank/DDBJ whole genome shotgun (WGS) entry which is preliminary data.</text>
</comment>
<keyword evidence="4" id="KW-0378">Hydrolase</keyword>
<feature type="signal peptide" evidence="2">
    <location>
        <begin position="1"/>
        <end position="26"/>
    </location>
</feature>
<dbReference type="Proteomes" id="UP001596139">
    <property type="component" value="Unassembled WGS sequence"/>
</dbReference>
<keyword evidence="2" id="KW-0732">Signal</keyword>
<keyword evidence="5" id="KW-1185">Reference proteome</keyword>
<name>A0ABW1MWY5_9ACTN</name>
<dbReference type="InterPro" id="IPR016047">
    <property type="entry name" value="M23ase_b-sheet_dom"/>
</dbReference>
<feature type="compositionally biased region" description="Low complexity" evidence="1">
    <location>
        <begin position="126"/>
        <end position="143"/>
    </location>
</feature>
<dbReference type="SUPFAM" id="SSF51261">
    <property type="entry name" value="Duplicated hybrid motif"/>
    <property type="match status" value="1"/>
</dbReference>
<dbReference type="CDD" id="cd12797">
    <property type="entry name" value="M23_peptidase"/>
    <property type="match status" value="1"/>
</dbReference>
<proteinExistence type="predicted"/>
<feature type="region of interest" description="Disordered" evidence="1">
    <location>
        <begin position="124"/>
        <end position="144"/>
    </location>
</feature>